<comment type="caution">
    <text evidence="3">The sequence shown here is derived from an EMBL/GenBank/DDBJ whole genome shotgun (WGS) entry which is preliminary data.</text>
</comment>
<dbReference type="EMBL" id="JAUEPR010000002">
    <property type="protein sequence ID" value="KAK0489360.1"/>
    <property type="molecule type" value="Genomic_DNA"/>
</dbReference>
<reference evidence="3" key="1">
    <citation type="submission" date="2023-06" db="EMBL/GenBank/DDBJ databases">
        <authorList>
            <consortium name="Lawrence Berkeley National Laboratory"/>
            <person name="Ahrendt S."/>
            <person name="Sahu N."/>
            <person name="Indic B."/>
            <person name="Wong-Bajracharya J."/>
            <person name="Merenyi Z."/>
            <person name="Ke H.-M."/>
            <person name="Monk M."/>
            <person name="Kocsube S."/>
            <person name="Drula E."/>
            <person name="Lipzen A."/>
            <person name="Balint B."/>
            <person name="Henrissat B."/>
            <person name="Andreopoulos B."/>
            <person name="Martin F.M."/>
            <person name="Harder C.B."/>
            <person name="Rigling D."/>
            <person name="Ford K.L."/>
            <person name="Foster G.D."/>
            <person name="Pangilinan J."/>
            <person name="Papanicolaou A."/>
            <person name="Barry K."/>
            <person name="LaButti K."/>
            <person name="Viragh M."/>
            <person name="Koriabine M."/>
            <person name="Yan M."/>
            <person name="Riley R."/>
            <person name="Champramary S."/>
            <person name="Plett K.L."/>
            <person name="Tsai I.J."/>
            <person name="Slot J."/>
            <person name="Sipos G."/>
            <person name="Plett J."/>
            <person name="Nagy L.G."/>
            <person name="Grigoriev I.V."/>
        </authorList>
    </citation>
    <scope>NUCLEOTIDE SEQUENCE</scope>
    <source>
        <strain evidence="3">ICMP 16352</strain>
    </source>
</reference>
<proteinExistence type="predicted"/>
<gene>
    <name evidence="3" type="ORF">IW261DRAFT_1557839</name>
</gene>
<evidence type="ECO:0000313" key="4">
    <source>
        <dbReference type="Proteomes" id="UP001175227"/>
    </source>
</evidence>
<evidence type="ECO:0000256" key="1">
    <source>
        <dbReference type="SAM" id="MobiDB-lite"/>
    </source>
</evidence>
<organism evidence="3 4">
    <name type="scientific">Armillaria novae-zelandiae</name>
    <dbReference type="NCBI Taxonomy" id="153914"/>
    <lineage>
        <taxon>Eukaryota</taxon>
        <taxon>Fungi</taxon>
        <taxon>Dikarya</taxon>
        <taxon>Basidiomycota</taxon>
        <taxon>Agaricomycotina</taxon>
        <taxon>Agaricomycetes</taxon>
        <taxon>Agaricomycetidae</taxon>
        <taxon>Agaricales</taxon>
        <taxon>Marasmiineae</taxon>
        <taxon>Physalacriaceae</taxon>
        <taxon>Armillaria</taxon>
    </lineage>
</organism>
<evidence type="ECO:0000313" key="3">
    <source>
        <dbReference type="EMBL" id="KAK0489360.1"/>
    </source>
</evidence>
<feature type="compositionally biased region" description="Low complexity" evidence="1">
    <location>
        <begin position="19"/>
        <end position="38"/>
    </location>
</feature>
<feature type="region of interest" description="Disordered" evidence="1">
    <location>
        <begin position="19"/>
        <end position="60"/>
    </location>
</feature>
<keyword evidence="4" id="KW-1185">Reference proteome</keyword>
<protein>
    <submittedName>
        <fullName evidence="3">Uncharacterized protein</fullName>
    </submittedName>
</protein>
<accession>A0AA39UR84</accession>
<name>A0AA39UR84_9AGAR</name>
<feature type="chain" id="PRO_5041302090" evidence="2">
    <location>
        <begin position="19"/>
        <end position="60"/>
    </location>
</feature>
<evidence type="ECO:0000256" key="2">
    <source>
        <dbReference type="SAM" id="SignalP"/>
    </source>
</evidence>
<feature type="signal peptide" evidence="2">
    <location>
        <begin position="1"/>
        <end position="18"/>
    </location>
</feature>
<dbReference type="AlphaFoldDB" id="A0AA39UR84"/>
<keyword evidence="2" id="KW-0732">Signal</keyword>
<dbReference type="Proteomes" id="UP001175227">
    <property type="component" value="Unassembled WGS sequence"/>
</dbReference>
<sequence>MYLKLVVVTLVLALVTSASPVDGTTGPGTTRPGRIPPIMDATTTGLPRPTGHINSEVSLN</sequence>